<organism evidence="3 4">
    <name type="scientific">Podospora fimiseda</name>
    <dbReference type="NCBI Taxonomy" id="252190"/>
    <lineage>
        <taxon>Eukaryota</taxon>
        <taxon>Fungi</taxon>
        <taxon>Dikarya</taxon>
        <taxon>Ascomycota</taxon>
        <taxon>Pezizomycotina</taxon>
        <taxon>Sordariomycetes</taxon>
        <taxon>Sordariomycetidae</taxon>
        <taxon>Sordariales</taxon>
        <taxon>Podosporaceae</taxon>
        <taxon>Podospora</taxon>
    </lineage>
</organism>
<name>A0AAN7GVS3_9PEZI</name>
<dbReference type="EMBL" id="MU865413">
    <property type="protein sequence ID" value="KAK4223805.1"/>
    <property type="molecule type" value="Genomic_DNA"/>
</dbReference>
<evidence type="ECO:0000313" key="3">
    <source>
        <dbReference type="EMBL" id="KAK4223805.1"/>
    </source>
</evidence>
<comment type="caution">
    <text evidence="3">The sequence shown here is derived from an EMBL/GenBank/DDBJ whole genome shotgun (WGS) entry which is preliminary data.</text>
</comment>
<feature type="transmembrane region" description="Helical" evidence="1">
    <location>
        <begin position="249"/>
        <end position="267"/>
    </location>
</feature>
<dbReference type="Proteomes" id="UP001301958">
    <property type="component" value="Unassembled WGS sequence"/>
</dbReference>
<keyword evidence="1" id="KW-0472">Membrane</keyword>
<evidence type="ECO:0000256" key="2">
    <source>
        <dbReference type="SAM" id="SignalP"/>
    </source>
</evidence>
<keyword evidence="4" id="KW-1185">Reference proteome</keyword>
<feature type="signal peptide" evidence="2">
    <location>
        <begin position="1"/>
        <end position="27"/>
    </location>
</feature>
<feature type="transmembrane region" description="Helical" evidence="1">
    <location>
        <begin position="144"/>
        <end position="164"/>
    </location>
</feature>
<evidence type="ECO:0000313" key="4">
    <source>
        <dbReference type="Proteomes" id="UP001301958"/>
    </source>
</evidence>
<keyword evidence="1" id="KW-0812">Transmembrane</keyword>
<accession>A0AAN7GVS3</accession>
<evidence type="ECO:0000256" key="1">
    <source>
        <dbReference type="SAM" id="Phobius"/>
    </source>
</evidence>
<feature type="transmembrane region" description="Helical" evidence="1">
    <location>
        <begin position="287"/>
        <end position="309"/>
    </location>
</feature>
<gene>
    <name evidence="3" type="ORF">QBC38DRAFT_538823</name>
</gene>
<protein>
    <submittedName>
        <fullName evidence="3">Uncharacterized protein</fullName>
    </submittedName>
</protein>
<feature type="chain" id="PRO_5042847679" evidence="2">
    <location>
        <begin position="28"/>
        <end position="363"/>
    </location>
</feature>
<reference evidence="3" key="1">
    <citation type="journal article" date="2023" name="Mol. Phylogenet. Evol.">
        <title>Genome-scale phylogeny and comparative genomics of the fungal order Sordariales.</title>
        <authorList>
            <person name="Hensen N."/>
            <person name="Bonometti L."/>
            <person name="Westerberg I."/>
            <person name="Brannstrom I.O."/>
            <person name="Guillou S."/>
            <person name="Cros-Aarteil S."/>
            <person name="Calhoun S."/>
            <person name="Haridas S."/>
            <person name="Kuo A."/>
            <person name="Mondo S."/>
            <person name="Pangilinan J."/>
            <person name="Riley R."/>
            <person name="LaButti K."/>
            <person name="Andreopoulos B."/>
            <person name="Lipzen A."/>
            <person name="Chen C."/>
            <person name="Yan M."/>
            <person name="Daum C."/>
            <person name="Ng V."/>
            <person name="Clum A."/>
            <person name="Steindorff A."/>
            <person name="Ohm R.A."/>
            <person name="Martin F."/>
            <person name="Silar P."/>
            <person name="Natvig D.O."/>
            <person name="Lalanne C."/>
            <person name="Gautier V."/>
            <person name="Ament-Velasquez S.L."/>
            <person name="Kruys A."/>
            <person name="Hutchinson M.I."/>
            <person name="Powell A.J."/>
            <person name="Barry K."/>
            <person name="Miller A.N."/>
            <person name="Grigoriev I.V."/>
            <person name="Debuchy R."/>
            <person name="Gladieux P."/>
            <person name="Hiltunen Thoren M."/>
            <person name="Johannesson H."/>
        </authorList>
    </citation>
    <scope>NUCLEOTIDE SEQUENCE</scope>
    <source>
        <strain evidence="3">CBS 990.96</strain>
    </source>
</reference>
<sequence length="363" mass="41088">MRQIKSSPGFTALIIHIVLLAKHGSITVPQTACKPDRTFRPYKENFNRWSRSTFFEVTLATGSFSFTQAKLIDIFWDLIVGRAGQAVLAYFSWRAFSDNVAITMQTLPINYSMFRTIFISQESSINSVWSLIRNMRAKRVTSSAGVMCFAIASLVFTLAFPTLASAVTGYVAAVDAYFTKFDFVAYIIRDGSRIRLSDNYLVPYHPVEPGVPVGGCYRKHTDISAYGFHGLQQDWTWWYGSGLSEDTRIMLYSPVLIISAYYLLPPRDEPVSYDMRGFNWTDPENSGFSFIPLFIILVTLLLWTIGVVVMNCKTSVCSHCILHYADAMRQDLSTQKIDLCSLTDNQLNKLIETQMGGWFNRLG</sequence>
<feature type="transmembrane region" description="Helical" evidence="1">
    <location>
        <begin position="170"/>
        <end position="188"/>
    </location>
</feature>
<dbReference type="AlphaFoldDB" id="A0AAN7GVS3"/>
<keyword evidence="1" id="KW-1133">Transmembrane helix</keyword>
<reference evidence="3" key="2">
    <citation type="submission" date="2023-05" db="EMBL/GenBank/DDBJ databases">
        <authorList>
            <consortium name="Lawrence Berkeley National Laboratory"/>
            <person name="Steindorff A."/>
            <person name="Hensen N."/>
            <person name="Bonometti L."/>
            <person name="Westerberg I."/>
            <person name="Brannstrom I.O."/>
            <person name="Guillou S."/>
            <person name="Cros-Aarteil S."/>
            <person name="Calhoun S."/>
            <person name="Haridas S."/>
            <person name="Kuo A."/>
            <person name="Mondo S."/>
            <person name="Pangilinan J."/>
            <person name="Riley R."/>
            <person name="Labutti K."/>
            <person name="Andreopoulos B."/>
            <person name="Lipzen A."/>
            <person name="Chen C."/>
            <person name="Yanf M."/>
            <person name="Daum C."/>
            <person name="Ng V."/>
            <person name="Clum A."/>
            <person name="Ohm R."/>
            <person name="Martin F."/>
            <person name="Silar P."/>
            <person name="Natvig D."/>
            <person name="Lalanne C."/>
            <person name="Gautier V."/>
            <person name="Ament-Velasquez S.L."/>
            <person name="Kruys A."/>
            <person name="Hutchinson M.I."/>
            <person name="Powell A.J."/>
            <person name="Barry K."/>
            <person name="Miller A.N."/>
            <person name="Grigoriev I.V."/>
            <person name="Debuchy R."/>
            <person name="Gladieux P."/>
            <person name="Thoren M.H."/>
            <person name="Johannesson H."/>
        </authorList>
    </citation>
    <scope>NUCLEOTIDE SEQUENCE</scope>
    <source>
        <strain evidence="3">CBS 990.96</strain>
    </source>
</reference>
<proteinExistence type="predicted"/>
<keyword evidence="2" id="KW-0732">Signal</keyword>